<evidence type="ECO:0000313" key="3">
    <source>
        <dbReference type="Proteomes" id="UP000887540"/>
    </source>
</evidence>
<name>A0A914E1Z1_9BILA</name>
<dbReference type="Pfam" id="PF18376">
    <property type="entry name" value="MDD_C"/>
    <property type="match status" value="1"/>
</dbReference>
<organism evidence="3 4">
    <name type="scientific">Acrobeloides nanus</name>
    <dbReference type="NCBI Taxonomy" id="290746"/>
    <lineage>
        <taxon>Eukaryota</taxon>
        <taxon>Metazoa</taxon>
        <taxon>Ecdysozoa</taxon>
        <taxon>Nematoda</taxon>
        <taxon>Chromadorea</taxon>
        <taxon>Rhabditida</taxon>
        <taxon>Tylenchina</taxon>
        <taxon>Cephalobomorpha</taxon>
        <taxon>Cephaloboidea</taxon>
        <taxon>Cephalobidae</taxon>
        <taxon>Acrobeloides</taxon>
    </lineage>
</organism>
<protein>
    <submittedName>
        <fullName evidence="4">Mvd1 C-terminal domain-containing protein</fullName>
    </submittedName>
</protein>
<dbReference type="SUPFAM" id="SSF54211">
    <property type="entry name" value="Ribosomal protein S5 domain 2-like"/>
    <property type="match status" value="1"/>
</dbReference>
<dbReference type="Proteomes" id="UP000887540">
    <property type="component" value="Unplaced"/>
</dbReference>
<accession>A0A914E1Z1</accession>
<proteinExistence type="predicted"/>
<dbReference type="Gene3D" id="3.30.230.10">
    <property type="match status" value="1"/>
</dbReference>
<dbReference type="SUPFAM" id="SSF55060">
    <property type="entry name" value="GHMP Kinase, C-terminal domain"/>
    <property type="match status" value="1"/>
</dbReference>
<dbReference type="InterPro" id="IPR020568">
    <property type="entry name" value="Ribosomal_Su5_D2-typ_SF"/>
</dbReference>
<dbReference type="Gene3D" id="3.30.70.890">
    <property type="entry name" value="GHMP kinase, C-terminal domain"/>
    <property type="match status" value="1"/>
</dbReference>
<evidence type="ECO:0000259" key="2">
    <source>
        <dbReference type="Pfam" id="PF22700"/>
    </source>
</evidence>
<keyword evidence="3" id="KW-1185">Reference proteome</keyword>
<dbReference type="GO" id="GO:0004163">
    <property type="term" value="F:diphosphomevalonate decarboxylase activity"/>
    <property type="evidence" value="ECO:0007669"/>
    <property type="project" value="InterPro"/>
</dbReference>
<evidence type="ECO:0000259" key="1">
    <source>
        <dbReference type="Pfam" id="PF18376"/>
    </source>
</evidence>
<dbReference type="InterPro" id="IPR041431">
    <property type="entry name" value="Mvd1_C"/>
</dbReference>
<dbReference type="GO" id="GO:0019287">
    <property type="term" value="P:isopentenyl diphosphate biosynthetic process, mevalonate pathway"/>
    <property type="evidence" value="ECO:0007669"/>
    <property type="project" value="InterPro"/>
</dbReference>
<dbReference type="PANTHER" id="PTHR10977">
    <property type="entry name" value="DIPHOSPHOMEVALONATE DECARBOXYLASE"/>
    <property type="match status" value="1"/>
</dbReference>
<reference evidence="4" key="1">
    <citation type="submission" date="2022-11" db="UniProtKB">
        <authorList>
            <consortium name="WormBaseParasite"/>
        </authorList>
    </citation>
    <scope>IDENTIFICATION</scope>
</reference>
<evidence type="ECO:0000313" key="4">
    <source>
        <dbReference type="WBParaSite" id="ACRNAN_scaffold5046.g26609.t1"/>
    </source>
</evidence>
<dbReference type="InterPro" id="IPR029765">
    <property type="entry name" value="Mev_diP_decarb"/>
</dbReference>
<dbReference type="GO" id="GO:0005829">
    <property type="term" value="C:cytosol"/>
    <property type="evidence" value="ECO:0007669"/>
    <property type="project" value="InterPro"/>
</dbReference>
<dbReference type="WBParaSite" id="ACRNAN_scaffold5046.g26609.t1">
    <property type="protein sequence ID" value="ACRNAN_scaffold5046.g26609.t1"/>
    <property type="gene ID" value="ACRNAN_scaffold5046.g26609"/>
</dbReference>
<dbReference type="Pfam" id="PF22700">
    <property type="entry name" value="MVD-like_N"/>
    <property type="match status" value="1"/>
</dbReference>
<dbReference type="InterPro" id="IPR036554">
    <property type="entry name" value="GHMP_kinase_C_sf"/>
</dbReference>
<dbReference type="PANTHER" id="PTHR10977:SF3">
    <property type="entry name" value="DIPHOSPHOMEVALONATE DECARBOXYLASE"/>
    <property type="match status" value="1"/>
</dbReference>
<feature type="domain" description="Diphosphomevalonate decarboxylase-like N-terminal" evidence="2">
    <location>
        <begin position="1"/>
        <end position="57"/>
    </location>
</feature>
<dbReference type="InterPro" id="IPR014721">
    <property type="entry name" value="Ribsml_uS5_D2-typ_fold_subgr"/>
</dbReference>
<dbReference type="InterPro" id="IPR053859">
    <property type="entry name" value="MVD-like_N"/>
</dbReference>
<dbReference type="AlphaFoldDB" id="A0A914E1Z1"/>
<dbReference type="NCBIfam" id="TIGR01240">
    <property type="entry name" value="mevDPdecarb"/>
    <property type="match status" value="1"/>
</dbReference>
<feature type="domain" description="Mvd1 C-terminal" evidence="1">
    <location>
        <begin position="72"/>
        <end position="206"/>
    </location>
</feature>
<sequence>ASSASGFAAIAFAFGQLFHLPEKEVVRLARLGSGSACRSILGGFVHWKAGFNEWDSTCESLFPSTHWPNLRAVIIVCSTTEKDIGSTVGMKASLATSSFMRTRVEEDVPVRVKELISAVEYRNFRQLAEITMRESDQLHAICLDTWPPLLYLNESSRQIMRFVHAFNAHFGTCLAYTFDAGPNAILLMEDETFPIFMQTFVKACDFKLPKSIHGSSHSENIGLESDMPKLFPEPIQVDIRDMFGDAQQTGHFNEFSM</sequence>